<dbReference type="OrthoDB" id="7784409at2"/>
<evidence type="ECO:0000256" key="4">
    <source>
        <dbReference type="ARBA" id="ARBA00023136"/>
    </source>
</evidence>
<proteinExistence type="predicted"/>
<keyword evidence="4" id="KW-0472">Membrane</keyword>
<name>A0A0X8JRR1_9BACT</name>
<keyword evidence="7" id="KW-1185">Reference proteome</keyword>
<sequence length="1409" mass="150688">MFRSKLFRAAKRAAYVMAALTLPACLALLWLFGTAGGRQTLLDLADAATASENFHLRARGLNLGREWTLESLHLSDASGVWLELHQIRLQPRLRSLLKGHVHLEHCGIVHTILHRLPESEEGATDTETSLPPVRVARVDLDRVELRPEALGQAADLSVRGELELNPHEGRTNLSIIRLDRSQDALHVSGSFQEHPEQLALDVRMHEAPEGLLHTLLDLEQLSGNATQGVTLSLRGQGSLTDWPLSLSLRLAGALELNATAALKLTEEPEADLRGQVRLGTALQDTARLTDPDIGFFARLSWLKDELRLTRLRVENAAAAMDGNATWNQAREEMRAAVRIEGRDIAPLLPPDISPGPAALNAMLLFSAEGLRLDADIVAKDWNMSGYRLSAANINASLARDSGSDWDFRTAFAIHAPELPPDLQAISGTATGKGSGTTWRLDNLEAATRTVSLRASGKLDSNLNSSVTVVMRDFSAASKMAVSGRVAASADGRFTPEGPAFRGRLALHAEGISGLPPEAAQLVGPNPGLHAELFLSPEKMHVRDLKLRGNTRLAGNGTFEPETGAFSSVFDAVFPELCVADMHLAPGAAAQGQAAGNSTDLGLDLRASAPMFSAGQFHITNATASARITGPHRPEYDLRIRALTEGEPAEFAARVLMDGPAILLRNATLSLPQNKLTVTGTLNTDSNIFQGHGHLDSASLAPLGRLAGQDMDGKLTLCTDFLEEKNRQAVRIEGNGNALSMAGIHIGHAALHGSTALPDPLRSADADLRLGHIHRDSLHLDACRIQARSRNDGVHLVFGLDQNATQSAITGKALASWDERRLRASLNSLVGTLLGQKLRLAAPVNITVESERTAWTRGELHFGPAVLSGSGNIAANGVDIDASLENMDPALFRLLRDDLPQGDIQARLAVRGAPENPDARMDVRGRNIRISAPGRKDPLTVDVSGHATLNPGRFRSTLTLNGQDGAMTADAELSVPVRGPVTALDIAGDAPLTGRMRGGLDLTLLPHLLLLDDQSLSGRAVMDFRLGGTASTPTLSGTAHVGDGRYENYRSGTRLESISATATARDAEVDFILNATDGRQGTLSAQGSADLKPLSYVCDIRLDRCELVNTDLIRSTADGRLRVWGNGGAAAVNGTLKPDPAYVQLPSDMSGVTRVEVEEINVPGGDTSSGKDSGMPVNLNLRVDVPTRLFVRGRGLDSEWSGRLDITGPQTAPSVRGQMNLLRGRFEFLDRMFDLTKGTISLSGETPPNPFLDILGECRVMDTLIQVRINGPARNFKLALSSAPPLPQDELLSMILFGRSLREISPLQAVRLAQAAAALTGVGGAGMGVFDSIKAALGLQEVDIGRDDEGNTAVGIGGYVGGKYYVRTQSSVSGQDRTKIEIQLSPKISVETEIGSDSRQGGGVNWRKDY</sequence>
<evidence type="ECO:0000313" key="6">
    <source>
        <dbReference type="EMBL" id="AMD93626.1"/>
    </source>
</evidence>
<dbReference type="STRING" id="888061.AXF15_11295"/>
<dbReference type="GO" id="GO:0009306">
    <property type="term" value="P:protein secretion"/>
    <property type="evidence" value="ECO:0007669"/>
    <property type="project" value="InterPro"/>
</dbReference>
<accession>A0A0X8JRR1</accession>
<evidence type="ECO:0000259" key="5">
    <source>
        <dbReference type="Pfam" id="PF04357"/>
    </source>
</evidence>
<dbReference type="RefSeq" id="WP_066607523.1">
    <property type="nucleotide sequence ID" value="NZ_CP014230.1"/>
</dbReference>
<dbReference type="PANTHER" id="PTHR36985:SF1">
    <property type="entry name" value="TRANSLOCATION AND ASSEMBLY MODULE SUBUNIT TAMB"/>
    <property type="match status" value="1"/>
</dbReference>
<evidence type="ECO:0000256" key="2">
    <source>
        <dbReference type="ARBA" id="ARBA00022692"/>
    </source>
</evidence>
<dbReference type="Proteomes" id="UP000063964">
    <property type="component" value="Chromosome"/>
</dbReference>
<reference evidence="7" key="1">
    <citation type="submission" date="2016-02" db="EMBL/GenBank/DDBJ databases">
        <authorList>
            <person name="Holder M.E."/>
            <person name="Ajami N.J."/>
            <person name="Petrosino J.F."/>
        </authorList>
    </citation>
    <scope>NUCLEOTIDE SEQUENCE [LARGE SCALE GENOMIC DNA]</scope>
    <source>
        <strain evidence="7">DSM 12838</strain>
    </source>
</reference>
<dbReference type="InterPro" id="IPR007452">
    <property type="entry name" value="TamB_C"/>
</dbReference>
<dbReference type="PANTHER" id="PTHR36985">
    <property type="entry name" value="TRANSLOCATION AND ASSEMBLY MODULE SUBUNIT TAMB"/>
    <property type="match status" value="1"/>
</dbReference>
<gene>
    <name evidence="6" type="ORF">AXF15_11295</name>
</gene>
<dbReference type="GO" id="GO:0005886">
    <property type="term" value="C:plasma membrane"/>
    <property type="evidence" value="ECO:0007669"/>
    <property type="project" value="InterPro"/>
</dbReference>
<dbReference type="EMBL" id="CP014230">
    <property type="protein sequence ID" value="AMD93626.1"/>
    <property type="molecule type" value="Genomic_DNA"/>
</dbReference>
<evidence type="ECO:0000256" key="3">
    <source>
        <dbReference type="ARBA" id="ARBA00022989"/>
    </source>
</evidence>
<protein>
    <recommendedName>
        <fullName evidence="5">Translocation and assembly module TamB C-terminal domain-containing protein</fullName>
    </recommendedName>
</protein>
<keyword evidence="2" id="KW-0812">Transmembrane</keyword>
<comment type="subcellular location">
    <subcellularLocation>
        <location evidence="1">Membrane</location>
        <topology evidence="1">Single-pass membrane protein</topology>
    </subcellularLocation>
</comment>
<organism evidence="6 7">
    <name type="scientific">Desulfomicrobium orale DSM 12838</name>
    <dbReference type="NCBI Taxonomy" id="888061"/>
    <lineage>
        <taxon>Bacteria</taxon>
        <taxon>Pseudomonadati</taxon>
        <taxon>Thermodesulfobacteriota</taxon>
        <taxon>Desulfovibrionia</taxon>
        <taxon>Desulfovibrionales</taxon>
        <taxon>Desulfomicrobiaceae</taxon>
        <taxon>Desulfomicrobium</taxon>
    </lineage>
</organism>
<dbReference type="KEGG" id="doa:AXF15_11295"/>
<feature type="domain" description="Translocation and assembly module TamB C-terminal" evidence="5">
    <location>
        <begin position="1073"/>
        <end position="1409"/>
    </location>
</feature>
<evidence type="ECO:0000256" key="1">
    <source>
        <dbReference type="ARBA" id="ARBA00004167"/>
    </source>
</evidence>
<dbReference type="Pfam" id="PF04357">
    <property type="entry name" value="TamB"/>
    <property type="match status" value="1"/>
</dbReference>
<keyword evidence="3" id="KW-1133">Transmembrane helix</keyword>
<evidence type="ECO:0000313" key="7">
    <source>
        <dbReference type="Proteomes" id="UP000063964"/>
    </source>
</evidence>
<dbReference type="GO" id="GO:0097347">
    <property type="term" value="C:TAM protein secretion complex"/>
    <property type="evidence" value="ECO:0007669"/>
    <property type="project" value="TreeGrafter"/>
</dbReference>